<keyword evidence="3" id="KW-1185">Reference proteome</keyword>
<dbReference type="InterPro" id="IPR036188">
    <property type="entry name" value="FAD/NAD-bd_sf"/>
</dbReference>
<dbReference type="SUPFAM" id="SSF51905">
    <property type="entry name" value="FAD/NAD(P)-binding domain"/>
    <property type="match status" value="1"/>
</dbReference>
<sequence>MEEKIVIVGAGPAGIGFGILLKKLGIDDFLIVEKDIVGSTFFNWPKEMKLITPSFTGHGFGLLDLNSIAPDTSPAYTFQKEHLSGEEYGEYLEILAEFFELPISENTLVKNVVYKEGTYTLLTSKGEINTSQLVWATGEYSFPNKNGIKGSHYALHNSEVESWNELKGEHFFIIGGFESGIDAATHLVHNGKRVTVLAKKEWWNSEAADPSLALSPFTLDRLHQAKKSNRLTLQGNCEVTEIIAENDEYKILLADGRTFFSKTKPILATGFQSGATQIEHLFDWREDRLPLLNGYDESVKQPNLYLIGPSVRQKEVIFCFMYKFRQRFAVVAKHILDKLDLPYNNEIFEHYRQNQMYLDDLSCCEVKCEC</sequence>
<dbReference type="Pfam" id="PF13738">
    <property type="entry name" value="Pyr_redox_3"/>
    <property type="match status" value="1"/>
</dbReference>
<dbReference type="EMBL" id="JAIQUM010000026">
    <property type="protein sequence ID" value="MBZ5751111.1"/>
    <property type="molecule type" value="Genomic_DNA"/>
</dbReference>
<dbReference type="RefSeq" id="WP_224139384.1">
    <property type="nucleotide sequence ID" value="NZ_JAIQUM010000026.1"/>
</dbReference>
<gene>
    <name evidence="2" type="ORF">K9V48_12830</name>
</gene>
<evidence type="ECO:0000313" key="3">
    <source>
        <dbReference type="Proteomes" id="UP001165287"/>
    </source>
</evidence>
<dbReference type="PRINTS" id="PR00368">
    <property type="entry name" value="FADPNR"/>
</dbReference>
<accession>A0ABS7US23</accession>
<dbReference type="PANTHER" id="PTHR43539">
    <property type="entry name" value="FLAVIN-BINDING MONOOXYGENASE-LIKE PROTEIN (AFU_ORTHOLOGUE AFUA_4G09220)"/>
    <property type="match status" value="1"/>
</dbReference>
<evidence type="ECO:0000256" key="1">
    <source>
        <dbReference type="ARBA" id="ARBA00023002"/>
    </source>
</evidence>
<dbReference type="Gene3D" id="3.50.50.60">
    <property type="entry name" value="FAD/NAD(P)-binding domain"/>
    <property type="match status" value="2"/>
</dbReference>
<proteinExistence type="predicted"/>
<dbReference type="PANTHER" id="PTHR43539:SF89">
    <property type="entry name" value="NAD(P)-BINDING DOMAIN-CONTAINING PROTEIN"/>
    <property type="match status" value="1"/>
</dbReference>
<dbReference type="InterPro" id="IPR050982">
    <property type="entry name" value="Auxin_biosynth/cation_transpt"/>
</dbReference>
<keyword evidence="1" id="KW-0560">Oxidoreductase</keyword>
<dbReference type="Proteomes" id="UP001165287">
    <property type="component" value="Unassembled WGS sequence"/>
</dbReference>
<protein>
    <submittedName>
        <fullName evidence="2">NAD(P)-binding domain-containing protein</fullName>
    </submittedName>
</protein>
<name>A0ABS7US23_9BACI</name>
<reference evidence="2" key="1">
    <citation type="submission" date="2024-05" db="EMBL/GenBank/DDBJ databases">
        <title>Metabacillus sp. nov., isolated from the rhizosphere soil of tomato plants.</title>
        <authorList>
            <person name="Ma R."/>
        </authorList>
    </citation>
    <scope>NUCLEOTIDE SEQUENCE</scope>
    <source>
        <strain evidence="2">DBTR6</strain>
    </source>
</reference>
<dbReference type="PRINTS" id="PR00469">
    <property type="entry name" value="PNDRDTASEII"/>
</dbReference>
<comment type="caution">
    <text evidence="2">The sequence shown here is derived from an EMBL/GenBank/DDBJ whole genome shotgun (WGS) entry which is preliminary data.</text>
</comment>
<organism evidence="2 3">
    <name type="scientific">Metabacillus rhizolycopersici</name>
    <dbReference type="NCBI Taxonomy" id="2875709"/>
    <lineage>
        <taxon>Bacteria</taxon>
        <taxon>Bacillati</taxon>
        <taxon>Bacillota</taxon>
        <taxon>Bacilli</taxon>
        <taxon>Bacillales</taxon>
        <taxon>Bacillaceae</taxon>
        <taxon>Metabacillus</taxon>
    </lineage>
</organism>
<evidence type="ECO:0000313" key="2">
    <source>
        <dbReference type="EMBL" id="MBZ5751111.1"/>
    </source>
</evidence>